<evidence type="ECO:0000313" key="1">
    <source>
        <dbReference type="EMBL" id="BDA78006.1"/>
    </source>
</evidence>
<reference evidence="1 2" key="1">
    <citation type="submission" date="2021-08" db="EMBL/GenBank/DDBJ databases">
        <title>Complete genome sequence of Leptospira kobayashii strain E30.</title>
        <authorList>
            <person name="Nakao R."/>
            <person name="Nakamura S."/>
            <person name="Masuzawa T."/>
            <person name="Koizumi N."/>
        </authorList>
    </citation>
    <scope>NUCLEOTIDE SEQUENCE [LARGE SCALE GENOMIC DNA]</scope>
    <source>
        <strain evidence="1 2">E30</strain>
    </source>
</reference>
<name>A0ABN6KE91_9LEPT</name>
<dbReference type="NCBIfam" id="TIGR04327">
    <property type="entry name" value="OMP_LA_2444"/>
    <property type="match status" value="1"/>
</dbReference>
<proteinExistence type="predicted"/>
<dbReference type="EMBL" id="AP025028">
    <property type="protein sequence ID" value="BDA78006.1"/>
    <property type="molecule type" value="Genomic_DNA"/>
</dbReference>
<keyword evidence="2" id="KW-1185">Reference proteome</keyword>
<organism evidence="1 2">
    <name type="scientific">Leptospira kobayashii</name>
    <dbReference type="NCBI Taxonomy" id="1917830"/>
    <lineage>
        <taxon>Bacteria</taxon>
        <taxon>Pseudomonadati</taxon>
        <taxon>Spirochaetota</taxon>
        <taxon>Spirochaetia</taxon>
        <taxon>Leptospirales</taxon>
        <taxon>Leptospiraceae</taxon>
        <taxon>Leptospira</taxon>
    </lineage>
</organism>
<protein>
    <submittedName>
        <fullName evidence="1">Membrane protein</fullName>
    </submittedName>
</protein>
<accession>A0ABN6KE91</accession>
<dbReference type="Proteomes" id="UP000245263">
    <property type="component" value="Chromosome 1"/>
</dbReference>
<dbReference type="InterPro" id="IPR027614">
    <property type="entry name" value="OMP_Lepto"/>
</dbReference>
<dbReference type="RefSeq" id="WP_109018678.1">
    <property type="nucleotide sequence ID" value="NZ_AP025028.1"/>
</dbReference>
<evidence type="ECO:0000313" key="2">
    <source>
        <dbReference type="Proteomes" id="UP000245263"/>
    </source>
</evidence>
<gene>
    <name evidence="1" type="ORF">LPTSP3_g09360</name>
</gene>
<sequence length="322" mass="37323">MNFRVSYFWVVLFLFGWCVCSLYGEENGVENTVKKEKTSSFELLLKRQTYDFAPYEYTSLTKNPPPNQTSNTGKLSQNSKVLIPFVFSYENYKKNYRLEISYFEMEIVNPNSLVLRTDGNQISMTREYLKPVTRSELKANAYLKFPFGKDWNFYSGGGIRNINKYKYGNYLGEGAFQEYFFTYGPQLSIKSVYSITSEIQFSVGLDGFYTQGNRFVKDPILNSQTFTLPIDTAGTEGIYRGYELDLSLSYRFAENFKFYIGYNRIESKFSYLHFHQINVNYSNSQWNGNDFSLSGFPSISKPIQSGNFETLKGFYLGGSVHF</sequence>